<name>A0ABW5CSL5_9HYPH</name>
<dbReference type="EMBL" id="JBHUIJ010000022">
    <property type="protein sequence ID" value="MFD2238813.1"/>
    <property type="molecule type" value="Genomic_DNA"/>
</dbReference>
<dbReference type="PANTHER" id="PTHR11735">
    <property type="entry name" value="TRNA N6-ADENOSINE THREONYLCARBAMOYLTRANSFERASE"/>
    <property type="match status" value="1"/>
</dbReference>
<gene>
    <name evidence="2" type="primary">tsaB</name>
    <name evidence="2" type="ORF">ACFSKQ_15265</name>
</gene>
<dbReference type="Gene3D" id="3.30.420.40">
    <property type="match status" value="2"/>
</dbReference>
<feature type="domain" description="Gcp-like" evidence="1">
    <location>
        <begin position="47"/>
        <end position="152"/>
    </location>
</feature>
<keyword evidence="2" id="KW-0808">Transferase</keyword>
<keyword evidence="3" id="KW-1185">Reference proteome</keyword>
<reference evidence="3" key="1">
    <citation type="journal article" date="2019" name="Int. J. Syst. Evol. Microbiol.">
        <title>The Global Catalogue of Microorganisms (GCM) 10K type strain sequencing project: providing services to taxonomists for standard genome sequencing and annotation.</title>
        <authorList>
            <consortium name="The Broad Institute Genomics Platform"/>
            <consortium name="The Broad Institute Genome Sequencing Center for Infectious Disease"/>
            <person name="Wu L."/>
            <person name="Ma J."/>
        </authorList>
    </citation>
    <scope>NUCLEOTIDE SEQUENCE [LARGE SCALE GENOMIC DNA]</scope>
    <source>
        <strain evidence="3">ZS-35-S2</strain>
    </source>
</reference>
<protein>
    <submittedName>
        <fullName evidence="2">tRNA (Adenosine(37)-N6)-threonylcarbamoyltransferase complex dimerization subunit type 1 TsaB</fullName>
        <ecNumber evidence="2">2.3.1.234</ecNumber>
    </submittedName>
</protein>
<proteinExistence type="predicted"/>
<evidence type="ECO:0000259" key="1">
    <source>
        <dbReference type="Pfam" id="PF00814"/>
    </source>
</evidence>
<comment type="caution">
    <text evidence="2">The sequence shown here is derived from an EMBL/GenBank/DDBJ whole genome shotgun (WGS) entry which is preliminary data.</text>
</comment>
<dbReference type="Proteomes" id="UP001597371">
    <property type="component" value="Unassembled WGS sequence"/>
</dbReference>
<dbReference type="PANTHER" id="PTHR11735:SF11">
    <property type="entry name" value="TRNA THREONYLCARBAMOYLADENOSINE BIOSYNTHESIS PROTEIN TSAB"/>
    <property type="match status" value="1"/>
</dbReference>
<dbReference type="RefSeq" id="WP_209737272.1">
    <property type="nucleotide sequence ID" value="NZ_CP072611.1"/>
</dbReference>
<evidence type="ECO:0000313" key="3">
    <source>
        <dbReference type="Proteomes" id="UP001597371"/>
    </source>
</evidence>
<dbReference type="SUPFAM" id="SSF53067">
    <property type="entry name" value="Actin-like ATPase domain"/>
    <property type="match status" value="2"/>
</dbReference>
<keyword evidence="2" id="KW-0012">Acyltransferase</keyword>
<dbReference type="InterPro" id="IPR043129">
    <property type="entry name" value="ATPase_NBD"/>
</dbReference>
<evidence type="ECO:0000313" key="2">
    <source>
        <dbReference type="EMBL" id="MFD2238813.1"/>
    </source>
</evidence>
<accession>A0ABW5CSL5</accession>
<dbReference type="GO" id="GO:0061711">
    <property type="term" value="F:tRNA N(6)-L-threonylcarbamoyladenine synthase activity"/>
    <property type="evidence" value="ECO:0007669"/>
    <property type="project" value="UniProtKB-EC"/>
</dbReference>
<dbReference type="EC" id="2.3.1.234" evidence="2"/>
<dbReference type="InterPro" id="IPR022496">
    <property type="entry name" value="T6A_TsaB"/>
</dbReference>
<dbReference type="CDD" id="cd24032">
    <property type="entry name" value="ASKHA_NBD_TsaB"/>
    <property type="match status" value="1"/>
</dbReference>
<dbReference type="NCBIfam" id="TIGR03725">
    <property type="entry name" value="T6A_YeaZ"/>
    <property type="match status" value="1"/>
</dbReference>
<sequence length="243" mass="23844">MSESLQDPARRFGGLLLALDTAGARCSAAVFDASAGAVLASAEPEIGRGHAEALMDVIAGVLSDAGIGYGDLSRVAVTVGPGSFTGIRVGVSTARALALALGIPAVGVSVLEALAGPHRGGAAPVLAVQDARRGEVYAALYAQGGETLREARALAPEALADFGLAAVPILVGSGAALAAPFSPGAVLASEDGLVSIGAVARIGARIVPGAPVVPLYLRGPDAKPQVSSGLRATAPFQSAADLP</sequence>
<dbReference type="Pfam" id="PF00814">
    <property type="entry name" value="TsaD"/>
    <property type="match status" value="1"/>
</dbReference>
<organism evidence="2 3">
    <name type="scientific">Aureimonas populi</name>
    <dbReference type="NCBI Taxonomy" id="1701758"/>
    <lineage>
        <taxon>Bacteria</taxon>
        <taxon>Pseudomonadati</taxon>
        <taxon>Pseudomonadota</taxon>
        <taxon>Alphaproteobacteria</taxon>
        <taxon>Hyphomicrobiales</taxon>
        <taxon>Aurantimonadaceae</taxon>
        <taxon>Aureimonas</taxon>
    </lineage>
</organism>
<dbReference type="InterPro" id="IPR000905">
    <property type="entry name" value="Gcp-like_dom"/>
</dbReference>